<dbReference type="Pfam" id="PF00006">
    <property type="entry name" value="ATP-synt_ab"/>
    <property type="match status" value="1"/>
</dbReference>
<organism evidence="8">
    <name type="scientific">Clostridium botulinum B str. Osaka05</name>
    <dbReference type="NCBI Taxonomy" id="1407017"/>
    <lineage>
        <taxon>Bacteria</taxon>
        <taxon>Bacillati</taxon>
        <taxon>Bacillota</taxon>
        <taxon>Clostridia</taxon>
        <taxon>Eubacteriales</taxon>
        <taxon>Clostridiaceae</taxon>
        <taxon>Clostridium</taxon>
    </lineage>
</organism>
<dbReference type="EMBL" id="DF384213">
    <property type="protein sequence ID" value="GAE03064.1"/>
    <property type="molecule type" value="Genomic_DNA"/>
</dbReference>
<proteinExistence type="inferred from homology"/>
<dbReference type="CDD" id="cd18118">
    <property type="entry name" value="ATP-synt_V_A-type_beta_N"/>
    <property type="match status" value="1"/>
</dbReference>
<dbReference type="CDD" id="cd01135">
    <property type="entry name" value="V_A-ATPase_B"/>
    <property type="match status" value="1"/>
</dbReference>
<evidence type="ECO:0000259" key="6">
    <source>
        <dbReference type="Pfam" id="PF02874"/>
    </source>
</evidence>
<feature type="domain" description="ATP synthase A/B type C-terminal" evidence="7">
    <location>
        <begin position="354"/>
        <end position="453"/>
    </location>
</feature>
<dbReference type="SUPFAM" id="SSF47917">
    <property type="entry name" value="C-terminal domain of alpha and beta subunits of F1 ATP synthase"/>
    <property type="match status" value="1"/>
</dbReference>
<dbReference type="GO" id="GO:0005524">
    <property type="term" value="F:ATP binding"/>
    <property type="evidence" value="ECO:0007669"/>
    <property type="project" value="UniProtKB-UniRule"/>
</dbReference>
<feature type="domain" description="ATPase F1/V1/A1 complex alpha/beta subunit N-terminal" evidence="6">
    <location>
        <begin position="9"/>
        <end position="74"/>
    </location>
</feature>
<dbReference type="NCBIfam" id="NF003235">
    <property type="entry name" value="PRK04196.1"/>
    <property type="match status" value="1"/>
</dbReference>
<dbReference type="SUPFAM" id="SSF52540">
    <property type="entry name" value="P-loop containing nucleoside triphosphate hydrolases"/>
    <property type="match status" value="1"/>
</dbReference>
<dbReference type="InterPro" id="IPR004100">
    <property type="entry name" value="ATPase_F1/V1/A1_a/bsu_N"/>
</dbReference>
<sequence>MLKEYRTVKEVVGPLMLVDQVEGVSFDELVEIELHNGEKRRGRVLEINKDKALVQLFEGSAGINIKGAKVKFLGKPLELGVSEDMLGRVFDGLGNPKDGGPKIIPDEKRDISGIPINPVARNYPDEFIQTGVSAIDGLNTLVRGQKLPVFSGSGLPHAELAAQIARQAKVLNSDSKFAVVFAAIGTTFEEAQYFIDDFTKTGAIDRAVLFINLANDPAIERIATPRMALTTAEYLAFEKGMHVLVIMTDITNYCEALREVSAARKEVPGRRGYPGYLYTDLSTLYERAGRILGKEGSITQIPILTMPEDDKTHPIPDLTGYITEGQIILSRELYKKGIMPPIDVLPSLSRLKDKGIGKGKTREDHADTMNQLFAAYAQGKQAKELSVILGESALSDADKLYAKFADAFEGEYVSQGFTTNRTIEETLNLGWKLLTILPKSELKRIRDEYLEKYLNKAEESK</sequence>
<protein>
    <recommendedName>
        <fullName evidence="4">V-type ATP synthase beta chain</fullName>
    </recommendedName>
    <alternativeName>
        <fullName evidence="4">V-ATPase subunit B</fullName>
    </alternativeName>
</protein>
<evidence type="ECO:0000256" key="1">
    <source>
        <dbReference type="ARBA" id="ARBA00008936"/>
    </source>
</evidence>
<evidence type="ECO:0000313" key="8">
    <source>
        <dbReference type="EMBL" id="GAE03064.1"/>
    </source>
</evidence>
<gene>
    <name evidence="4" type="primary">atpB</name>
    <name evidence="8" type="ORF">CBO05C_2754</name>
</gene>
<dbReference type="HOGENOM" id="CLU_022916_0_0_9"/>
<dbReference type="InterPro" id="IPR022879">
    <property type="entry name" value="V-ATPase_su_B/beta"/>
</dbReference>
<dbReference type="AlphaFoldDB" id="A0A0S6U852"/>
<evidence type="ECO:0000256" key="3">
    <source>
        <dbReference type="ARBA" id="ARBA00023065"/>
    </source>
</evidence>
<keyword evidence="4" id="KW-0375">Hydrogen ion transport</keyword>
<dbReference type="Proteomes" id="UP000054164">
    <property type="component" value="Unassembled WGS sequence"/>
</dbReference>
<keyword evidence="2 4" id="KW-0813">Transport</keyword>
<dbReference type="PANTHER" id="PTHR43389:SF4">
    <property type="entry name" value="V-TYPE PROTON ATPASE SUBUNIT B"/>
    <property type="match status" value="1"/>
</dbReference>
<evidence type="ECO:0000259" key="5">
    <source>
        <dbReference type="Pfam" id="PF00006"/>
    </source>
</evidence>
<dbReference type="RefSeq" id="WP_030035885.1">
    <property type="nucleotide sequence ID" value="NZ_DF384213.1"/>
</dbReference>
<evidence type="ECO:0000256" key="2">
    <source>
        <dbReference type="ARBA" id="ARBA00022448"/>
    </source>
</evidence>
<name>A0A0S6U852_CLOBO</name>
<keyword evidence="4" id="KW-0066">ATP synthesis</keyword>
<reference evidence="8" key="1">
    <citation type="submission" date="2013-10" db="EMBL/GenBank/DDBJ databases">
        <title>Draft genome sequence of Clostridium botulinum type B strain Osaka05.</title>
        <authorList>
            <person name="Sakaguchi Y."/>
            <person name="Hosomi K."/>
            <person name="Uchiyama J."/>
            <person name="Ogura Y."/>
            <person name="Sakaguchi M."/>
            <person name="Kohda T."/>
            <person name="Mukamoto M."/>
            <person name="Misawa N."/>
            <person name="Matsuzaki S."/>
            <person name="Hayashi T."/>
            <person name="Kozaki S."/>
        </authorList>
    </citation>
    <scope>NUCLEOTIDE SEQUENCE</scope>
    <source>
        <strain evidence="8">Osaka05</strain>
    </source>
</reference>
<dbReference type="InterPro" id="IPR000194">
    <property type="entry name" value="ATPase_F1/V1/A1_a/bsu_nucl-bd"/>
</dbReference>
<dbReference type="PIRSF" id="PIRSF039114">
    <property type="entry name" value="V-ATPsynth_beta/V-ATPase_B"/>
    <property type="match status" value="1"/>
</dbReference>
<dbReference type="InterPro" id="IPR020003">
    <property type="entry name" value="ATPase_a/bsu_AS"/>
</dbReference>
<dbReference type="PANTHER" id="PTHR43389">
    <property type="entry name" value="V-TYPE PROTON ATPASE SUBUNIT B"/>
    <property type="match status" value="1"/>
</dbReference>
<dbReference type="Pfam" id="PF22919">
    <property type="entry name" value="ATP-synt_VA_C"/>
    <property type="match status" value="1"/>
</dbReference>
<dbReference type="HAMAP" id="MF_00310">
    <property type="entry name" value="ATP_synth_B_arch"/>
    <property type="match status" value="1"/>
</dbReference>
<dbReference type="InterPro" id="IPR027417">
    <property type="entry name" value="P-loop_NTPase"/>
</dbReference>
<dbReference type="InterPro" id="IPR055190">
    <property type="entry name" value="ATP-synt_VA_C"/>
</dbReference>
<accession>A0A0S6U852</accession>
<comment type="function">
    <text evidence="4">Produces ATP from ADP in the presence of a proton gradient across the membrane. The V-type beta chain is a regulatory subunit.</text>
</comment>
<evidence type="ECO:0000256" key="4">
    <source>
        <dbReference type="HAMAP-Rule" id="MF_00310"/>
    </source>
</evidence>
<dbReference type="GO" id="GO:0042777">
    <property type="term" value="P:proton motive force-driven plasma membrane ATP synthesis"/>
    <property type="evidence" value="ECO:0007669"/>
    <property type="project" value="UniProtKB-UniRule"/>
</dbReference>
<keyword evidence="3 4" id="KW-0406">Ion transport</keyword>
<dbReference type="Gene3D" id="3.40.50.12240">
    <property type="match status" value="1"/>
</dbReference>
<dbReference type="Pfam" id="PF02874">
    <property type="entry name" value="ATP-synt_ab_N"/>
    <property type="match status" value="1"/>
</dbReference>
<evidence type="ECO:0000259" key="7">
    <source>
        <dbReference type="Pfam" id="PF22919"/>
    </source>
</evidence>
<dbReference type="GO" id="GO:0046933">
    <property type="term" value="F:proton-transporting ATP synthase activity, rotational mechanism"/>
    <property type="evidence" value="ECO:0007669"/>
    <property type="project" value="UniProtKB-UniRule"/>
</dbReference>
<dbReference type="PROSITE" id="PS00152">
    <property type="entry name" value="ATPASE_ALPHA_BETA"/>
    <property type="match status" value="1"/>
</dbReference>
<dbReference type="CDD" id="cd18112">
    <property type="entry name" value="ATP-synt_V_A-type_beta_C"/>
    <property type="match status" value="1"/>
</dbReference>
<feature type="domain" description="ATPase F1/V1/A1 complex alpha/beta subunit nucleotide-binding" evidence="5">
    <location>
        <begin position="131"/>
        <end position="349"/>
    </location>
</feature>
<comment type="similarity">
    <text evidence="1 4">Belongs to the ATPase alpha/beta chains family.</text>
</comment>